<dbReference type="InterPro" id="IPR036162">
    <property type="entry name" value="Resolvase-like_N_sf"/>
</dbReference>
<dbReference type="SMART" id="SM00857">
    <property type="entry name" value="Resolvase"/>
    <property type="match status" value="1"/>
</dbReference>
<dbReference type="KEGG" id="rsq:Rsph17025_3853"/>
<dbReference type="InterPro" id="IPR038109">
    <property type="entry name" value="DNA_bind_recomb_sf"/>
</dbReference>
<dbReference type="HOGENOM" id="CLU_010686_18_13_5"/>
<feature type="domain" description="Resolvase/invertase-type recombinase catalytic" evidence="2">
    <location>
        <begin position="5"/>
        <end position="158"/>
    </location>
</feature>
<evidence type="ECO:0008006" key="5">
    <source>
        <dbReference type="Google" id="ProtNLM"/>
    </source>
</evidence>
<proteinExistence type="predicted"/>
<organism evidence="4">
    <name type="scientific">Cereibacter sphaeroides (strain ATCC 17025 / ATH 2.4.3)</name>
    <name type="common">Rhodobacter sphaeroides</name>
    <dbReference type="NCBI Taxonomy" id="349102"/>
    <lineage>
        <taxon>Bacteria</taxon>
        <taxon>Pseudomonadati</taxon>
        <taxon>Pseudomonadota</taxon>
        <taxon>Alphaproteobacteria</taxon>
        <taxon>Rhodobacterales</taxon>
        <taxon>Paracoccaceae</taxon>
        <taxon>Cereibacter</taxon>
    </lineage>
</organism>
<accession>A4WZ94</accession>
<dbReference type="GO" id="GO:0003677">
    <property type="term" value="F:DNA binding"/>
    <property type="evidence" value="ECO:0007669"/>
    <property type="project" value="InterPro"/>
</dbReference>
<name>A4WZ94_CERS5</name>
<evidence type="ECO:0000259" key="2">
    <source>
        <dbReference type="PROSITE" id="PS51736"/>
    </source>
</evidence>
<evidence type="ECO:0000256" key="1">
    <source>
        <dbReference type="SAM" id="MobiDB-lite"/>
    </source>
</evidence>
<dbReference type="PROSITE" id="PS51737">
    <property type="entry name" value="RECOMBINASE_DNA_BIND"/>
    <property type="match status" value="1"/>
</dbReference>
<dbReference type="InterPro" id="IPR025827">
    <property type="entry name" value="Zn_ribbon_recom_dom"/>
</dbReference>
<dbReference type="Pfam" id="PF13408">
    <property type="entry name" value="Zn_ribbon_recom"/>
    <property type="match status" value="1"/>
</dbReference>
<gene>
    <name evidence="4" type="ordered locus">Rsph17025_3853</name>
</gene>
<dbReference type="PANTHER" id="PTHR30461">
    <property type="entry name" value="DNA-INVERTASE FROM LAMBDOID PROPHAGE"/>
    <property type="match status" value="1"/>
</dbReference>
<protein>
    <recommendedName>
        <fullName evidence="5">Recombinase</fullName>
    </recommendedName>
</protein>
<dbReference type="Gene3D" id="3.40.50.1390">
    <property type="entry name" value="Resolvase, N-terminal catalytic domain"/>
    <property type="match status" value="1"/>
</dbReference>
<dbReference type="SUPFAM" id="SSF53041">
    <property type="entry name" value="Resolvase-like"/>
    <property type="match status" value="1"/>
</dbReference>
<evidence type="ECO:0000259" key="3">
    <source>
        <dbReference type="PROSITE" id="PS51737"/>
    </source>
</evidence>
<dbReference type="Pfam" id="PF00239">
    <property type="entry name" value="Resolvase"/>
    <property type="match status" value="1"/>
</dbReference>
<sequence>MHGRRAAIYARYSTELQDGRSIDDQVALCREHAARSGLTVVATYDDRAKTSASIFGRDGLARMMEQARARQFDVVIVEALDRLSRDQEDLAHIHKRLSFARIDILTVHEGVADSVSVGLRGLMGTMFLEALKAKTRRGLAGVIRDGRHAGGQTYGYRGVPGEPGKREIVAHEAEIIREIFAAYVEGKSPRTIAGELNARGIAAPRGPKWNASTLNGNPQRGYGILRNPMYDGRLVWNRVTMVRDPDTGRRVNRENPLDARQEVEAEHLRIVPRPLFEAAVRRHAQQAEAVRTGKLTKAPPRPFSGLIRCACCGGGMSIHDRCGEAIRIRCSTANESGSCENKARYRLEKIEEAIFHRLRAQLDRPDYLKEFVRVYAEERRRLTETARRDRARLERAAADSRARYMRLVDMMARGLIEGEEADVQVLQAKQAAELARSELEIASTEDNVVKLHPQATAAYTRAIADLSAALQRGDGTFDATRSKPCAGSSRRSRSIPGTRPATSWSRSAATWSVCSGSTNRLWGVRWWRGGDLNPRPHDYESCALTS</sequence>
<dbReference type="CDD" id="cd00338">
    <property type="entry name" value="Ser_Recombinase"/>
    <property type="match status" value="1"/>
</dbReference>
<geneLocation type="plasmid" evidence="4">
    <name>pRSPA01</name>
</geneLocation>
<dbReference type="Gene3D" id="3.90.1750.20">
    <property type="entry name" value="Putative Large Serine Recombinase, Chain B, Domain 2"/>
    <property type="match status" value="1"/>
</dbReference>
<feature type="region of interest" description="Disordered" evidence="1">
    <location>
        <begin position="475"/>
        <end position="503"/>
    </location>
</feature>
<dbReference type="PANTHER" id="PTHR30461:SF23">
    <property type="entry name" value="DNA RECOMBINASE-RELATED"/>
    <property type="match status" value="1"/>
</dbReference>
<reference evidence="4" key="1">
    <citation type="submission" date="2007-04" db="EMBL/GenBank/DDBJ databases">
        <title>Complete sequence of plasmid pRSPA01 of Rhodobacter sphaeroides ATCC 17025.</title>
        <authorList>
            <consortium name="US DOE Joint Genome Institute"/>
            <person name="Copeland A."/>
            <person name="Lucas S."/>
            <person name="Lapidus A."/>
            <person name="Barry K."/>
            <person name="Detter J.C."/>
            <person name="Glavina del Rio T."/>
            <person name="Hammon N."/>
            <person name="Israni S."/>
            <person name="Dalin E."/>
            <person name="Tice H."/>
            <person name="Pitluck S."/>
            <person name="Chertkov O."/>
            <person name="Brettin T."/>
            <person name="Bruce D."/>
            <person name="Han C."/>
            <person name="Schmutz J."/>
            <person name="Larimer F."/>
            <person name="Land M."/>
            <person name="Hauser L."/>
            <person name="Kyrpides N."/>
            <person name="Kim E."/>
            <person name="Richardson P."/>
            <person name="Mackenzie C."/>
            <person name="Choudhary M."/>
            <person name="Donohue T.J."/>
            <person name="Kaplan S."/>
        </authorList>
    </citation>
    <scope>NUCLEOTIDE SEQUENCE [LARGE SCALE GENOMIC DNA]</scope>
    <source>
        <strain evidence="4">ATCC 17025</strain>
        <plasmid evidence="4">pRSPA01</plasmid>
    </source>
</reference>
<dbReference type="GO" id="GO:0000150">
    <property type="term" value="F:DNA strand exchange activity"/>
    <property type="evidence" value="ECO:0007669"/>
    <property type="project" value="InterPro"/>
</dbReference>
<dbReference type="InterPro" id="IPR011109">
    <property type="entry name" value="DNA_bind_recombinase_dom"/>
</dbReference>
<feature type="domain" description="Recombinase" evidence="3">
    <location>
        <begin position="153"/>
        <end position="289"/>
    </location>
</feature>
<dbReference type="InterPro" id="IPR050639">
    <property type="entry name" value="SSR_resolvase"/>
</dbReference>
<keyword evidence="4" id="KW-0614">Plasmid</keyword>
<dbReference type="AlphaFoldDB" id="A4WZ94"/>
<dbReference type="EMBL" id="CP000662">
    <property type="protein sequence ID" value="ABP72708.1"/>
    <property type="molecule type" value="Genomic_DNA"/>
</dbReference>
<dbReference type="Pfam" id="PF07508">
    <property type="entry name" value="Recombinase"/>
    <property type="match status" value="1"/>
</dbReference>
<evidence type="ECO:0000313" key="4">
    <source>
        <dbReference type="EMBL" id="ABP72708.1"/>
    </source>
</evidence>
<dbReference type="PROSITE" id="PS51736">
    <property type="entry name" value="RECOMBINASES_3"/>
    <property type="match status" value="1"/>
</dbReference>
<dbReference type="InterPro" id="IPR006119">
    <property type="entry name" value="Resolv_N"/>
</dbReference>